<organism evidence="1 2">
    <name type="scientific">Pomacea canaliculata</name>
    <name type="common">Golden apple snail</name>
    <dbReference type="NCBI Taxonomy" id="400727"/>
    <lineage>
        <taxon>Eukaryota</taxon>
        <taxon>Metazoa</taxon>
        <taxon>Spiralia</taxon>
        <taxon>Lophotrochozoa</taxon>
        <taxon>Mollusca</taxon>
        <taxon>Gastropoda</taxon>
        <taxon>Caenogastropoda</taxon>
        <taxon>Architaenioglossa</taxon>
        <taxon>Ampullarioidea</taxon>
        <taxon>Ampullariidae</taxon>
        <taxon>Pomacea</taxon>
    </lineage>
</organism>
<dbReference type="EMBL" id="PZQS01000008">
    <property type="protein sequence ID" value="PVD25995.1"/>
    <property type="molecule type" value="Genomic_DNA"/>
</dbReference>
<dbReference type="Gene3D" id="2.40.50.140">
    <property type="entry name" value="Nucleic acid-binding proteins"/>
    <property type="match status" value="1"/>
</dbReference>
<evidence type="ECO:0000313" key="2">
    <source>
        <dbReference type="Proteomes" id="UP000245119"/>
    </source>
</evidence>
<evidence type="ECO:0000313" key="1">
    <source>
        <dbReference type="EMBL" id="PVD25995.1"/>
    </source>
</evidence>
<dbReference type="AlphaFoldDB" id="A0A2T7NXU4"/>
<dbReference type="PANTHER" id="PTHR14944">
    <property type="entry name" value="RPA-RELATED PROTEIN RADX"/>
    <property type="match status" value="1"/>
</dbReference>
<proteinExistence type="predicted"/>
<sequence length="507" mass="58484">MRADETSLDPLYIPVIEDMILLDDKITSLDNLSLSDIPWHPGNEVQKELHPLASSRGYYLDLWSNADVECFSHANATIHSDLGDVTSTDLYTLKEIIRKWKDIQSLKPHLLVRVMRRSRLVHYARPDKQDKWPFQLPVVVGDHTGCCVAIFWNVLGPQYLNHLSEGQVLLLRNFRVKPKFPLPQHLLWRQPGLPWYDVDLSLNPHHPIGEITLLDDSVLDDLVDTDLPLPASNFVTRKQLSSIPDNYICDIAGVITFVSITQRERMKVKQGACGGFWIKRWVFIQDYSSSCPTVIELFRGTQKQLFEENLIPGMLMVCRNVRVVHGLDHLQTSHQCRFVFVTSTNDTQIYVHNTEVARDYPFGQDTTLQAILIWAQDADCEIIPDRRLQQIFFSYPPLPVSLQTLSEQKNKLESMTDAPVMVLENREVSADFINIGYKHFHSSQQEASSSQGTGDQYVDTDLDNEDFLLLQWLVKHRQRGLCWMVEHPGETEWEERVFSNSCARRFR</sequence>
<protein>
    <submittedName>
        <fullName evidence="1">Uncharacterized protein</fullName>
    </submittedName>
</protein>
<dbReference type="InterPro" id="IPR012340">
    <property type="entry name" value="NA-bd_OB-fold"/>
</dbReference>
<name>A0A2T7NXU4_POMCA</name>
<keyword evidence="2" id="KW-1185">Reference proteome</keyword>
<dbReference type="GO" id="GO:0003697">
    <property type="term" value="F:single-stranded DNA binding"/>
    <property type="evidence" value="ECO:0007669"/>
    <property type="project" value="InterPro"/>
</dbReference>
<reference evidence="1 2" key="1">
    <citation type="submission" date="2018-04" db="EMBL/GenBank/DDBJ databases">
        <title>The genome of golden apple snail Pomacea canaliculata provides insight into stress tolerance and invasive adaptation.</title>
        <authorList>
            <person name="Liu C."/>
            <person name="Liu B."/>
            <person name="Ren Y."/>
            <person name="Zhang Y."/>
            <person name="Wang H."/>
            <person name="Li S."/>
            <person name="Jiang F."/>
            <person name="Yin L."/>
            <person name="Zhang G."/>
            <person name="Qian W."/>
            <person name="Fan W."/>
        </authorList>
    </citation>
    <scope>NUCLEOTIDE SEQUENCE [LARGE SCALE GENOMIC DNA]</scope>
    <source>
        <strain evidence="1">SZHN2017</strain>
        <tissue evidence="1">Muscle</tissue>
    </source>
</reference>
<dbReference type="OrthoDB" id="5965770at2759"/>
<dbReference type="Pfam" id="PF17659">
    <property type="entry name" value="RADX"/>
    <property type="match status" value="1"/>
</dbReference>
<dbReference type="InterPro" id="IPR040893">
    <property type="entry name" value="RADX"/>
</dbReference>
<comment type="caution">
    <text evidence="1">The sequence shown here is derived from an EMBL/GenBank/DDBJ whole genome shotgun (WGS) entry which is preliminary data.</text>
</comment>
<dbReference type="PANTHER" id="PTHR14944:SF2">
    <property type="entry name" value="RPA-RELATED PROTEIN RADX"/>
    <property type="match status" value="1"/>
</dbReference>
<gene>
    <name evidence="1" type="ORF">C0Q70_13663</name>
</gene>
<dbReference type="Proteomes" id="UP000245119">
    <property type="component" value="Linkage Group LG8"/>
</dbReference>
<accession>A0A2T7NXU4</accession>